<dbReference type="PROSITE" id="PS50089">
    <property type="entry name" value="ZF_RING_2"/>
    <property type="match status" value="1"/>
</dbReference>
<keyword evidence="1" id="KW-0862">Zinc</keyword>
<evidence type="ECO:0000313" key="4">
    <source>
        <dbReference type="EMBL" id="KAK5624937.1"/>
    </source>
</evidence>
<proteinExistence type="predicted"/>
<keyword evidence="5" id="KW-1185">Reference proteome</keyword>
<dbReference type="GO" id="GO:0008270">
    <property type="term" value="F:zinc ion binding"/>
    <property type="evidence" value="ECO:0007669"/>
    <property type="project" value="UniProtKB-KW"/>
</dbReference>
<feature type="domain" description="RING-type" evidence="3">
    <location>
        <begin position="139"/>
        <end position="189"/>
    </location>
</feature>
<gene>
    <name evidence="4" type="ORF">RRF57_000653</name>
</gene>
<dbReference type="Proteomes" id="UP001305414">
    <property type="component" value="Unassembled WGS sequence"/>
</dbReference>
<evidence type="ECO:0000256" key="2">
    <source>
        <dbReference type="SAM" id="MobiDB-lite"/>
    </source>
</evidence>
<protein>
    <recommendedName>
        <fullName evidence="3">RING-type domain-containing protein</fullName>
    </recommendedName>
</protein>
<name>A0AAN7Z0W2_9PEZI</name>
<dbReference type="Gene3D" id="3.30.40.10">
    <property type="entry name" value="Zinc/RING finger domain, C3HC4 (zinc finger)"/>
    <property type="match status" value="1"/>
</dbReference>
<evidence type="ECO:0000256" key="1">
    <source>
        <dbReference type="PROSITE-ProRule" id="PRU00175"/>
    </source>
</evidence>
<comment type="caution">
    <text evidence="4">The sequence shown here is derived from an EMBL/GenBank/DDBJ whole genome shotgun (WGS) entry which is preliminary data.</text>
</comment>
<dbReference type="Pfam" id="PF13920">
    <property type="entry name" value="zf-C3HC4_3"/>
    <property type="match status" value="1"/>
</dbReference>
<organism evidence="4 5">
    <name type="scientific">Xylaria bambusicola</name>
    <dbReference type="NCBI Taxonomy" id="326684"/>
    <lineage>
        <taxon>Eukaryota</taxon>
        <taxon>Fungi</taxon>
        <taxon>Dikarya</taxon>
        <taxon>Ascomycota</taxon>
        <taxon>Pezizomycotina</taxon>
        <taxon>Sordariomycetes</taxon>
        <taxon>Xylariomycetidae</taxon>
        <taxon>Xylariales</taxon>
        <taxon>Xylariaceae</taxon>
        <taxon>Xylaria</taxon>
    </lineage>
</organism>
<dbReference type="InterPro" id="IPR001841">
    <property type="entry name" value="Znf_RING"/>
</dbReference>
<accession>A0AAN7Z0W2</accession>
<dbReference type="EMBL" id="JAWHQM010000002">
    <property type="protein sequence ID" value="KAK5624937.1"/>
    <property type="molecule type" value="Genomic_DNA"/>
</dbReference>
<reference evidence="4 5" key="1">
    <citation type="submission" date="2023-10" db="EMBL/GenBank/DDBJ databases">
        <title>Draft genome sequence of Xylaria bambusicola isolate GMP-LS, the root and basal stem rot pathogen of sugarcane in Indonesia.</title>
        <authorList>
            <person name="Selvaraj P."/>
            <person name="Muralishankar V."/>
            <person name="Muruganantham S."/>
            <person name="Sp S."/>
            <person name="Haryani S."/>
            <person name="Lau K.J.X."/>
            <person name="Naqvi N.I."/>
        </authorList>
    </citation>
    <scope>NUCLEOTIDE SEQUENCE [LARGE SCALE GENOMIC DNA]</scope>
    <source>
        <strain evidence="4">GMP-LS</strain>
    </source>
</reference>
<keyword evidence="1" id="KW-0479">Metal-binding</keyword>
<dbReference type="InterPro" id="IPR013083">
    <property type="entry name" value="Znf_RING/FYVE/PHD"/>
</dbReference>
<feature type="region of interest" description="Disordered" evidence="2">
    <location>
        <begin position="35"/>
        <end position="83"/>
    </location>
</feature>
<dbReference type="SUPFAM" id="SSF57850">
    <property type="entry name" value="RING/U-box"/>
    <property type="match status" value="1"/>
</dbReference>
<feature type="compositionally biased region" description="Low complexity" evidence="2">
    <location>
        <begin position="61"/>
        <end position="74"/>
    </location>
</feature>
<dbReference type="SMART" id="SM00184">
    <property type="entry name" value="RING"/>
    <property type="match status" value="1"/>
</dbReference>
<dbReference type="AlphaFoldDB" id="A0AAN7Z0W2"/>
<sequence>MLAIHSTTIIRSSHESTVVRPVQWPRMQTEAIQHWRGMTTVSSHSQLREVRTRNQESQPRSTDSPRSDASFSSSGERVSSNRKPQELTAHLKYLVRAFLKQTRAASPASDTAGKSANSESFVPSPKITFLIDKPSNLICQICQQTPLKLAITADGPGPSMAAILPCGHVACHGCFKMWFANHDSCPFCRATMVHIGCGHQVKPRLLAQDTIHSIPATLSKSGKIGTACFTCVQRNRREISVERWIKLGEEFMAARQEADVLGTDEAMENMRKAQKAFERIPEDDYWVLSSMRYRQW</sequence>
<keyword evidence="1" id="KW-0863">Zinc-finger</keyword>
<evidence type="ECO:0000259" key="3">
    <source>
        <dbReference type="PROSITE" id="PS50089"/>
    </source>
</evidence>
<evidence type="ECO:0000313" key="5">
    <source>
        <dbReference type="Proteomes" id="UP001305414"/>
    </source>
</evidence>